<dbReference type="Gramene" id="KQK90437">
    <property type="protein sequence ID" value="KQK90437"/>
    <property type="gene ID" value="SETIT_040730mg"/>
</dbReference>
<keyword evidence="2" id="KW-1185">Reference proteome</keyword>
<dbReference type="HOGENOM" id="CLU_3360641_0_0_1"/>
<name>K4AP82_SETIT</name>
<reference evidence="1" key="2">
    <citation type="submission" date="2018-08" db="UniProtKB">
        <authorList>
            <consortium name="EnsemblPlants"/>
        </authorList>
    </citation>
    <scope>IDENTIFICATION</scope>
    <source>
        <strain evidence="1">Yugu1</strain>
    </source>
</reference>
<dbReference type="InParanoid" id="K4AP82"/>
<proteinExistence type="predicted"/>
<reference evidence="2" key="1">
    <citation type="journal article" date="2012" name="Nat. Biotechnol.">
        <title>Reference genome sequence of the model plant Setaria.</title>
        <authorList>
            <person name="Bennetzen J.L."/>
            <person name="Schmutz J."/>
            <person name="Wang H."/>
            <person name="Percifield R."/>
            <person name="Hawkins J."/>
            <person name="Pontaroli A.C."/>
            <person name="Estep M."/>
            <person name="Feng L."/>
            <person name="Vaughn J.N."/>
            <person name="Grimwood J."/>
            <person name="Jenkins J."/>
            <person name="Barry K."/>
            <person name="Lindquist E."/>
            <person name="Hellsten U."/>
            <person name="Deshpande S."/>
            <person name="Wang X."/>
            <person name="Wu X."/>
            <person name="Mitros T."/>
            <person name="Triplett J."/>
            <person name="Yang X."/>
            <person name="Ye C.Y."/>
            <person name="Mauro-Herrera M."/>
            <person name="Wang L."/>
            <person name="Li P."/>
            <person name="Sharma M."/>
            <person name="Sharma R."/>
            <person name="Ronald P.C."/>
            <person name="Panaud O."/>
            <person name="Kellogg E.A."/>
            <person name="Brutnell T.P."/>
            <person name="Doust A.N."/>
            <person name="Tuskan G.A."/>
            <person name="Rokhsar D."/>
            <person name="Devos K.M."/>
        </authorList>
    </citation>
    <scope>NUCLEOTIDE SEQUENCE [LARGE SCALE GENOMIC DNA]</scope>
    <source>
        <strain evidence="2">cv. Yugu1</strain>
    </source>
</reference>
<accession>K4AP82</accession>
<evidence type="ECO:0000313" key="2">
    <source>
        <dbReference type="Proteomes" id="UP000004995"/>
    </source>
</evidence>
<dbReference type="AlphaFoldDB" id="K4AP82"/>
<protein>
    <submittedName>
        <fullName evidence="1">Uncharacterized protein</fullName>
    </submittedName>
</protein>
<dbReference type="EnsemblPlants" id="KQK90437">
    <property type="protein sequence ID" value="KQK90437"/>
    <property type="gene ID" value="SETIT_040730mg"/>
</dbReference>
<dbReference type="Proteomes" id="UP000004995">
    <property type="component" value="Unassembled WGS sequence"/>
</dbReference>
<evidence type="ECO:0000313" key="1">
    <source>
        <dbReference type="EnsemblPlants" id="KQK90437"/>
    </source>
</evidence>
<dbReference type="EMBL" id="AGNK02005935">
    <property type="status" value="NOT_ANNOTATED_CDS"/>
    <property type="molecule type" value="Genomic_DNA"/>
</dbReference>
<sequence length="36" mass="4258">MKMTELKHRGNKYQERKAITTILGERSAYYSVVLNQ</sequence>
<organism evidence="1 2">
    <name type="scientific">Setaria italica</name>
    <name type="common">Foxtail millet</name>
    <name type="synonym">Panicum italicum</name>
    <dbReference type="NCBI Taxonomy" id="4555"/>
    <lineage>
        <taxon>Eukaryota</taxon>
        <taxon>Viridiplantae</taxon>
        <taxon>Streptophyta</taxon>
        <taxon>Embryophyta</taxon>
        <taxon>Tracheophyta</taxon>
        <taxon>Spermatophyta</taxon>
        <taxon>Magnoliopsida</taxon>
        <taxon>Liliopsida</taxon>
        <taxon>Poales</taxon>
        <taxon>Poaceae</taxon>
        <taxon>PACMAD clade</taxon>
        <taxon>Panicoideae</taxon>
        <taxon>Panicodae</taxon>
        <taxon>Paniceae</taxon>
        <taxon>Cenchrinae</taxon>
        <taxon>Setaria</taxon>
    </lineage>
</organism>